<evidence type="ECO:0000256" key="10">
    <source>
        <dbReference type="ARBA" id="ARBA00023157"/>
    </source>
</evidence>
<evidence type="ECO:0000313" key="17">
    <source>
        <dbReference type="Ensembl" id="ENSAZOP00000004278.1"/>
    </source>
</evidence>
<dbReference type="PANTHER" id="PTHR14168:SF2">
    <property type="entry name" value="EPITHELIAL CELL ADHESION MOLECULE"/>
    <property type="match status" value="1"/>
</dbReference>
<keyword evidence="10" id="KW-1015">Disulfide bond</keyword>
<evidence type="ECO:0000256" key="12">
    <source>
        <dbReference type="ARBA" id="ARBA00031829"/>
    </source>
</evidence>
<dbReference type="Pfam" id="PF00086">
    <property type="entry name" value="Thyroglobulin_1"/>
    <property type="match status" value="1"/>
</dbReference>
<comment type="subcellular location">
    <subcellularLocation>
        <location evidence="1">Lateral cell membrane</location>
        <topology evidence="1">Single-pass type I membrane protein</topology>
    </subcellularLocation>
</comment>
<dbReference type="Pfam" id="PF21283">
    <property type="entry name" value="EPCAM-Trop-2_C"/>
    <property type="match status" value="1"/>
</dbReference>
<evidence type="ECO:0000256" key="3">
    <source>
        <dbReference type="ARBA" id="ARBA00015562"/>
    </source>
</evidence>
<keyword evidence="4" id="KW-1003">Cell membrane</keyword>
<keyword evidence="11" id="KW-0325">Glycoprotein</keyword>
<dbReference type="Ensembl" id="ENSAZOT00000004555.1">
    <property type="protein sequence ID" value="ENSAZOP00000004278.1"/>
    <property type="gene ID" value="ENSAZOG00000002735.1"/>
</dbReference>
<keyword evidence="9 15" id="KW-0472">Membrane</keyword>
<evidence type="ECO:0000256" key="4">
    <source>
        <dbReference type="ARBA" id="ARBA00022475"/>
    </source>
</evidence>
<reference evidence="17" key="2">
    <citation type="submission" date="2025-09" db="UniProtKB">
        <authorList>
            <consortium name="Ensembl"/>
        </authorList>
    </citation>
    <scope>IDENTIFICATION</scope>
</reference>
<organism evidence="17 18">
    <name type="scientific">Anas zonorhyncha</name>
    <name type="common">Eastern spot-billed duck</name>
    <dbReference type="NCBI Taxonomy" id="75864"/>
    <lineage>
        <taxon>Eukaryota</taxon>
        <taxon>Metazoa</taxon>
        <taxon>Chordata</taxon>
        <taxon>Craniata</taxon>
        <taxon>Vertebrata</taxon>
        <taxon>Euteleostomi</taxon>
        <taxon>Archelosauria</taxon>
        <taxon>Archosauria</taxon>
        <taxon>Dinosauria</taxon>
        <taxon>Saurischia</taxon>
        <taxon>Theropoda</taxon>
        <taxon>Coelurosauria</taxon>
        <taxon>Aves</taxon>
        <taxon>Neognathae</taxon>
        <taxon>Galloanserae</taxon>
        <taxon>Anseriformes</taxon>
        <taxon>Anatidae</taxon>
        <taxon>Anatinae</taxon>
        <taxon>Anas</taxon>
    </lineage>
</organism>
<dbReference type="Proteomes" id="UP000694549">
    <property type="component" value="Unplaced"/>
</dbReference>
<dbReference type="GO" id="GO:0098641">
    <property type="term" value="F:cadherin binding involved in cell-cell adhesion"/>
    <property type="evidence" value="ECO:0007669"/>
    <property type="project" value="TreeGrafter"/>
</dbReference>
<sequence length="380" mass="41329">MAPPLRQGLPAGGRVPGLSCPSPPTALPTVWGAQQQKRAGAGPGASRGKFSPNAGAAGWLRVRGGCGSPPRPRGQPPPGLAFGSIRAHGCVSLPECVCENNKRVTDCKLSNGVCQCSSIGSGITVNCNTLTSKCLLMKAEVKSTKSGRREKPKDAFEDTDGLYDPECENNGVFKAKQCNGTTCWCVNTAGVRRTDKHDTDLKCNQLVRTTWIIVKIKHAERETPLNTESLKKFFKETIPNRYKLNGRYVADVTYENPYIFIDLKQNSSDKSAGEVDIADVAYYVEKDVKGDSIFLNNRLNVSIDNEVVQLEKAVAVYYVDEIAPEFSMKSLTPGLIAVIVIVIIAIVAGIVVLVLTRRKKGKYVKAEVKEMNEMHRGLNA</sequence>
<dbReference type="PANTHER" id="PTHR14168">
    <property type="entry name" value="TUMOR-ASSOCIATED CALCIUM SIGNAL TRANSDUCER"/>
    <property type="match status" value="1"/>
</dbReference>
<dbReference type="InterPro" id="IPR049420">
    <property type="entry name" value="EPCAM-Trop-2_C"/>
</dbReference>
<dbReference type="GO" id="GO:0016328">
    <property type="term" value="C:lateral plasma membrane"/>
    <property type="evidence" value="ECO:0007669"/>
    <property type="project" value="UniProtKB-SubCell"/>
</dbReference>
<reference evidence="17" key="1">
    <citation type="submission" date="2025-08" db="UniProtKB">
        <authorList>
            <consortium name="Ensembl"/>
        </authorList>
    </citation>
    <scope>IDENTIFICATION</scope>
</reference>
<evidence type="ECO:0000259" key="16">
    <source>
        <dbReference type="PROSITE" id="PS51162"/>
    </source>
</evidence>
<dbReference type="PROSITE" id="PS00484">
    <property type="entry name" value="THYROGLOBULIN_1_1"/>
    <property type="match status" value="1"/>
</dbReference>
<dbReference type="Gene3D" id="4.10.800.10">
    <property type="entry name" value="Thyroglobulin type-1"/>
    <property type="match status" value="1"/>
</dbReference>
<keyword evidence="7" id="KW-0677">Repeat</keyword>
<feature type="domain" description="Thyroglobulin type-1" evidence="16">
    <location>
        <begin position="131"/>
        <end position="203"/>
    </location>
</feature>
<dbReference type="SMART" id="SM00211">
    <property type="entry name" value="TY"/>
    <property type="match status" value="1"/>
</dbReference>
<evidence type="ECO:0000256" key="13">
    <source>
        <dbReference type="PROSITE-ProRule" id="PRU00500"/>
    </source>
</evidence>
<evidence type="ECO:0000256" key="6">
    <source>
        <dbReference type="ARBA" id="ARBA00022729"/>
    </source>
</evidence>
<dbReference type="InterPro" id="IPR043406">
    <property type="entry name" value="EPCAM/Trop-2"/>
</dbReference>
<dbReference type="InterPro" id="IPR036857">
    <property type="entry name" value="Thyroglobulin_1_sf"/>
</dbReference>
<evidence type="ECO:0000256" key="11">
    <source>
        <dbReference type="ARBA" id="ARBA00023180"/>
    </source>
</evidence>
<evidence type="ECO:0000256" key="1">
    <source>
        <dbReference type="ARBA" id="ARBA00004591"/>
    </source>
</evidence>
<keyword evidence="6" id="KW-0732">Signal</keyword>
<name>A0A8B9ZNZ5_9AVES</name>
<dbReference type="AlphaFoldDB" id="A0A8B9ZNZ5"/>
<dbReference type="GO" id="GO:0005923">
    <property type="term" value="C:bicellular tight junction"/>
    <property type="evidence" value="ECO:0007669"/>
    <property type="project" value="TreeGrafter"/>
</dbReference>
<feature type="transmembrane region" description="Helical" evidence="15">
    <location>
        <begin position="334"/>
        <end position="355"/>
    </location>
</feature>
<evidence type="ECO:0000313" key="18">
    <source>
        <dbReference type="Proteomes" id="UP000694549"/>
    </source>
</evidence>
<evidence type="ECO:0000256" key="15">
    <source>
        <dbReference type="SAM" id="Phobius"/>
    </source>
</evidence>
<evidence type="ECO:0000256" key="2">
    <source>
        <dbReference type="ARBA" id="ARBA00007669"/>
    </source>
</evidence>
<dbReference type="PROSITE" id="PS51162">
    <property type="entry name" value="THYROGLOBULIN_1_2"/>
    <property type="match status" value="1"/>
</dbReference>
<keyword evidence="5 15" id="KW-0812">Transmembrane</keyword>
<feature type="region of interest" description="Disordered" evidence="14">
    <location>
        <begin position="1"/>
        <end position="54"/>
    </location>
</feature>
<proteinExistence type="inferred from homology"/>
<evidence type="ECO:0000256" key="8">
    <source>
        <dbReference type="ARBA" id="ARBA00022989"/>
    </source>
</evidence>
<accession>A0A8B9ZNZ5</accession>
<evidence type="ECO:0000256" key="7">
    <source>
        <dbReference type="ARBA" id="ARBA00022737"/>
    </source>
</evidence>
<comment type="caution">
    <text evidence="13">Lacks conserved residue(s) required for the propagation of feature annotation.</text>
</comment>
<keyword evidence="18" id="KW-1185">Reference proteome</keyword>
<dbReference type="InterPro" id="IPR041630">
    <property type="entry name" value="EpCAM_N"/>
</dbReference>
<dbReference type="InterPro" id="IPR000716">
    <property type="entry name" value="Thyroglobulin_1"/>
</dbReference>
<dbReference type="Pfam" id="PF18635">
    <property type="entry name" value="EpCAM_N"/>
    <property type="match status" value="1"/>
</dbReference>
<keyword evidence="8 15" id="KW-1133">Transmembrane helix</keyword>
<dbReference type="SUPFAM" id="SSF57610">
    <property type="entry name" value="Thyroglobulin type-1 domain"/>
    <property type="match status" value="1"/>
</dbReference>
<evidence type="ECO:0000256" key="5">
    <source>
        <dbReference type="ARBA" id="ARBA00022692"/>
    </source>
</evidence>
<protein>
    <recommendedName>
        <fullName evidence="3">Epithelial cell adhesion molecule</fullName>
    </recommendedName>
    <alternativeName>
        <fullName evidence="12">Tumor-associated calcium signal transducer 1</fullName>
    </alternativeName>
</protein>
<evidence type="ECO:0000256" key="9">
    <source>
        <dbReference type="ARBA" id="ARBA00023136"/>
    </source>
</evidence>
<dbReference type="CDD" id="cd00191">
    <property type="entry name" value="TY"/>
    <property type="match status" value="1"/>
</dbReference>
<evidence type="ECO:0000256" key="14">
    <source>
        <dbReference type="SAM" id="MobiDB-lite"/>
    </source>
</evidence>
<comment type="similarity">
    <text evidence="2">Belongs to the EPCAM family.</text>
</comment>